<evidence type="ECO:0000256" key="2">
    <source>
        <dbReference type="PROSITE-ProRule" id="PRU00168"/>
    </source>
</evidence>
<comment type="caution">
    <text evidence="6">The sequence shown here is derived from an EMBL/GenBank/DDBJ whole genome shotgun (WGS) entry which is preliminary data.</text>
</comment>
<organism evidence="6 7">
    <name type="scientific">Reticulomyxa filosa</name>
    <dbReference type="NCBI Taxonomy" id="46433"/>
    <lineage>
        <taxon>Eukaryota</taxon>
        <taxon>Sar</taxon>
        <taxon>Rhizaria</taxon>
        <taxon>Retaria</taxon>
        <taxon>Foraminifera</taxon>
        <taxon>Monothalamids</taxon>
        <taxon>Reticulomyxidae</taxon>
        <taxon>Reticulomyxa</taxon>
    </lineage>
</organism>
<keyword evidence="4" id="KW-0812">Transmembrane</keyword>
<feature type="compositionally biased region" description="Basic and acidic residues" evidence="3">
    <location>
        <begin position="186"/>
        <end position="202"/>
    </location>
</feature>
<dbReference type="PANTHER" id="PTHR23113:SF370">
    <property type="entry name" value="RAS GUANINE NUCLEOTIDE EXCHANGE FACTOR P"/>
    <property type="match status" value="1"/>
</dbReference>
<dbReference type="PROSITE" id="PS50009">
    <property type="entry name" value="RASGEF_CAT"/>
    <property type="match status" value="1"/>
</dbReference>
<evidence type="ECO:0000256" key="3">
    <source>
        <dbReference type="SAM" id="MobiDB-lite"/>
    </source>
</evidence>
<gene>
    <name evidence="6" type="ORF">RFI_17515</name>
</gene>
<feature type="region of interest" description="Disordered" evidence="3">
    <location>
        <begin position="169"/>
        <end position="202"/>
    </location>
</feature>
<feature type="region of interest" description="Disordered" evidence="3">
    <location>
        <begin position="53"/>
        <end position="85"/>
    </location>
</feature>
<feature type="compositionally biased region" description="Low complexity" evidence="3">
    <location>
        <begin position="58"/>
        <end position="79"/>
    </location>
</feature>
<keyword evidence="4" id="KW-0472">Membrane</keyword>
<dbReference type="GO" id="GO:0005886">
    <property type="term" value="C:plasma membrane"/>
    <property type="evidence" value="ECO:0007669"/>
    <property type="project" value="TreeGrafter"/>
</dbReference>
<dbReference type="Proteomes" id="UP000023152">
    <property type="component" value="Unassembled WGS sequence"/>
</dbReference>
<reference evidence="6 7" key="1">
    <citation type="journal article" date="2013" name="Curr. Biol.">
        <title>The Genome of the Foraminiferan Reticulomyxa filosa.</title>
        <authorList>
            <person name="Glockner G."/>
            <person name="Hulsmann N."/>
            <person name="Schleicher M."/>
            <person name="Noegel A.A."/>
            <person name="Eichinger L."/>
            <person name="Gallinger C."/>
            <person name="Pawlowski J."/>
            <person name="Sierra R."/>
            <person name="Euteneuer U."/>
            <person name="Pillet L."/>
            <person name="Moustafa A."/>
            <person name="Platzer M."/>
            <person name="Groth M."/>
            <person name="Szafranski K."/>
            <person name="Schliwa M."/>
        </authorList>
    </citation>
    <scope>NUCLEOTIDE SEQUENCE [LARGE SCALE GENOMIC DNA]</scope>
</reference>
<keyword evidence="7" id="KW-1185">Reference proteome</keyword>
<evidence type="ECO:0000313" key="6">
    <source>
        <dbReference type="EMBL" id="ETO19716.1"/>
    </source>
</evidence>
<dbReference type="GO" id="GO:0005085">
    <property type="term" value="F:guanyl-nucleotide exchange factor activity"/>
    <property type="evidence" value="ECO:0007669"/>
    <property type="project" value="UniProtKB-KW"/>
</dbReference>
<dbReference type="InterPro" id="IPR036964">
    <property type="entry name" value="RASGEF_cat_dom_sf"/>
</dbReference>
<name>X6N0W1_RETFI</name>
<dbReference type="InterPro" id="IPR023578">
    <property type="entry name" value="Ras_GEF_dom_sf"/>
</dbReference>
<dbReference type="AlphaFoldDB" id="X6N0W1"/>
<evidence type="ECO:0000256" key="1">
    <source>
        <dbReference type="ARBA" id="ARBA00022658"/>
    </source>
</evidence>
<feature type="transmembrane region" description="Helical" evidence="4">
    <location>
        <begin position="320"/>
        <end position="341"/>
    </location>
</feature>
<dbReference type="InterPro" id="IPR008937">
    <property type="entry name" value="Ras-like_GEF"/>
</dbReference>
<accession>X6N0W1</accession>
<protein>
    <submittedName>
        <fullName evidence="6">Ras guanine nucleotide exchange factor</fullName>
    </submittedName>
</protein>
<dbReference type="Gene3D" id="1.20.870.10">
    <property type="entry name" value="Son of sevenless (SoS) protein Chain: S domain 1"/>
    <property type="match status" value="1"/>
</dbReference>
<dbReference type="EMBL" id="ASPP01013364">
    <property type="protein sequence ID" value="ETO19716.1"/>
    <property type="molecule type" value="Genomic_DNA"/>
</dbReference>
<keyword evidence="1 2" id="KW-0344">Guanine-nucleotide releasing factor</keyword>
<evidence type="ECO:0000256" key="4">
    <source>
        <dbReference type="SAM" id="Phobius"/>
    </source>
</evidence>
<proteinExistence type="predicted"/>
<sequence>MHRLNVYFKTKLKKTLLFALVFVNYTPVQIGQERSLMKQLRWQFKQNEQVCLSESKADNSNNNNNNNSNNSNAANNNDNDTNEKRQSRDWLVRVRLCNMVRYWIKHYWEEDFATQKDLQQQIVDFKRDIEQVCDPHKAQTLKEKLDMTVQGVNHGKLIEQTLALDPATEVAHTEQISDNTTPTDTPKTDENKQSEEKEENYRQDHVHLRWPYLENNKVTIPSGMNLMSLDPDDIAQQLTLMDFHLFQQIKARECISQSWKKKGEGKWRLASNVLRMIAQFNSVSKWAQLTVLEGKTPKERANIIKKILTMMKSLQKIRNFSTTPVMGCFVLAFFSFSSSFFSEARIANFYKHRIYLCTHKKLPRIIRKDWDEIKESFDFRMAKLKQLQEQAIAPAVPHIGLYLQILFSIDEGNEDISTKTGVNYVKMMMLYDQIEKLMQYQQGKFEITQIPQIQKLLYQEFSTQYKMSEKHVNQLADIVRNTERDK</sequence>
<dbReference type="SMART" id="SM00147">
    <property type="entry name" value="RasGEF"/>
    <property type="match status" value="1"/>
</dbReference>
<dbReference type="SUPFAM" id="SSF48366">
    <property type="entry name" value="Ras GEF"/>
    <property type="match status" value="1"/>
</dbReference>
<keyword evidence="4" id="KW-1133">Transmembrane helix</keyword>
<dbReference type="PANTHER" id="PTHR23113">
    <property type="entry name" value="GUANINE NUCLEOTIDE EXCHANGE FACTOR"/>
    <property type="match status" value="1"/>
</dbReference>
<feature type="domain" description="Ras-GEF" evidence="5">
    <location>
        <begin position="230"/>
        <end position="474"/>
    </location>
</feature>
<dbReference type="Gene3D" id="1.10.840.10">
    <property type="entry name" value="Ras guanine-nucleotide exchange factors catalytic domain"/>
    <property type="match status" value="1"/>
</dbReference>
<evidence type="ECO:0000259" key="5">
    <source>
        <dbReference type="PROSITE" id="PS50009"/>
    </source>
</evidence>
<evidence type="ECO:0000313" key="7">
    <source>
        <dbReference type="Proteomes" id="UP000023152"/>
    </source>
</evidence>
<dbReference type="Pfam" id="PF00617">
    <property type="entry name" value="RasGEF"/>
    <property type="match status" value="1"/>
</dbReference>
<dbReference type="GO" id="GO:0007265">
    <property type="term" value="P:Ras protein signal transduction"/>
    <property type="evidence" value="ECO:0007669"/>
    <property type="project" value="TreeGrafter"/>
</dbReference>
<dbReference type="OrthoDB" id="546434at2759"/>
<dbReference type="InterPro" id="IPR001895">
    <property type="entry name" value="RASGEF_cat_dom"/>
</dbReference>